<dbReference type="PANTHER" id="PTHR42832:SF3">
    <property type="entry name" value="L-GLUTAMINE--4-(METHYLSULFANYL)-2-OXOBUTANOATE AMINOTRANSFERASE"/>
    <property type="match status" value="1"/>
</dbReference>
<dbReference type="InterPro" id="IPR015421">
    <property type="entry name" value="PyrdxlP-dep_Trfase_major"/>
</dbReference>
<dbReference type="OrthoDB" id="9813612at2"/>
<dbReference type="CDD" id="cd00609">
    <property type="entry name" value="AAT_like"/>
    <property type="match status" value="1"/>
</dbReference>
<evidence type="ECO:0000256" key="1">
    <source>
        <dbReference type="ARBA" id="ARBA00001933"/>
    </source>
</evidence>
<gene>
    <name evidence="5" type="ORF">GCM10011316_09570</name>
</gene>
<evidence type="ECO:0000313" key="5">
    <source>
        <dbReference type="EMBL" id="GGB39651.1"/>
    </source>
</evidence>
<dbReference type="RefSeq" id="WP_150494971.1">
    <property type="nucleotide sequence ID" value="NZ_BMFA01000002.1"/>
</dbReference>
<evidence type="ECO:0000256" key="2">
    <source>
        <dbReference type="ARBA" id="ARBA00022576"/>
    </source>
</evidence>
<name>A0A916TC51_9HYPH</name>
<dbReference type="EMBL" id="BMFA01000002">
    <property type="protein sequence ID" value="GGB39651.1"/>
    <property type="molecule type" value="Genomic_DNA"/>
</dbReference>
<sequence>MDPTLTAYRRGVALPSSNPFQRLAELLDDDRPGLPPIALTIGEPQHAMPEFLGPVLAENLPDFRRYPPINGTGEFRAAIAAWLDKRYGLDGMIDAERGVLPLNGSREGLSFGAIAARDQLAKDFDHPVVILPNPFYQTYAAAAHVADAQAVLLDARPGRNFLPDLETLDPEVLDRCVAFYVASPTNPEGSVASIGYWQQLIALARKHRFMIFADECYSEIYRSTPPPGILEAAKTMGGGFDKIVVLNSLSKRSNLAGLRCGFAAGDPEFLSRWAKFRGLAAPQVPIPHQAVAVRAYHDEAHVEENRRLYNEKFEAAEHYLGPILGPVTPEAGFFLWLDISRWGRATEVTQALWRDVGLKVLPGDYLASDQADGSNPGRAYIRVGLVAPLGHTQTALERLSDWLGGEK</sequence>
<reference evidence="5" key="1">
    <citation type="journal article" date="2014" name="Int. J. Syst. Evol. Microbiol.">
        <title>Complete genome sequence of Corynebacterium casei LMG S-19264T (=DSM 44701T), isolated from a smear-ripened cheese.</title>
        <authorList>
            <consortium name="US DOE Joint Genome Institute (JGI-PGF)"/>
            <person name="Walter F."/>
            <person name="Albersmeier A."/>
            <person name="Kalinowski J."/>
            <person name="Ruckert C."/>
        </authorList>
    </citation>
    <scope>NUCLEOTIDE SEQUENCE</scope>
    <source>
        <strain evidence="5">CGMCC 1.12426</strain>
    </source>
</reference>
<keyword evidence="2 5" id="KW-0032">Aminotransferase</keyword>
<dbReference type="GO" id="GO:0030170">
    <property type="term" value="F:pyridoxal phosphate binding"/>
    <property type="evidence" value="ECO:0007669"/>
    <property type="project" value="InterPro"/>
</dbReference>
<comment type="caution">
    <text evidence="5">The sequence shown here is derived from an EMBL/GenBank/DDBJ whole genome shotgun (WGS) entry which is preliminary data.</text>
</comment>
<dbReference type="Gene3D" id="3.90.1150.10">
    <property type="entry name" value="Aspartate Aminotransferase, domain 1"/>
    <property type="match status" value="1"/>
</dbReference>
<feature type="domain" description="Aminotransferase class I/classII large" evidence="4">
    <location>
        <begin position="40"/>
        <end position="378"/>
    </location>
</feature>
<comment type="cofactor">
    <cofactor evidence="1">
        <name>pyridoxal 5'-phosphate</name>
        <dbReference type="ChEBI" id="CHEBI:597326"/>
    </cofactor>
</comment>
<organism evidence="5 6">
    <name type="scientific">Roseibium aquae</name>
    <dbReference type="NCBI Taxonomy" id="1323746"/>
    <lineage>
        <taxon>Bacteria</taxon>
        <taxon>Pseudomonadati</taxon>
        <taxon>Pseudomonadota</taxon>
        <taxon>Alphaproteobacteria</taxon>
        <taxon>Hyphomicrobiales</taxon>
        <taxon>Stappiaceae</taxon>
        <taxon>Roseibium</taxon>
    </lineage>
</organism>
<dbReference type="InterPro" id="IPR004839">
    <property type="entry name" value="Aminotransferase_I/II_large"/>
</dbReference>
<dbReference type="Pfam" id="PF00155">
    <property type="entry name" value="Aminotran_1_2"/>
    <property type="match status" value="1"/>
</dbReference>
<dbReference type="AlphaFoldDB" id="A0A916TC51"/>
<dbReference type="SUPFAM" id="SSF53383">
    <property type="entry name" value="PLP-dependent transferases"/>
    <property type="match status" value="1"/>
</dbReference>
<dbReference type="GO" id="GO:0008483">
    <property type="term" value="F:transaminase activity"/>
    <property type="evidence" value="ECO:0007669"/>
    <property type="project" value="UniProtKB-KW"/>
</dbReference>
<dbReference type="Proteomes" id="UP000605148">
    <property type="component" value="Unassembled WGS sequence"/>
</dbReference>
<dbReference type="Gene3D" id="3.40.640.10">
    <property type="entry name" value="Type I PLP-dependent aspartate aminotransferase-like (Major domain)"/>
    <property type="match status" value="1"/>
</dbReference>
<dbReference type="InterPro" id="IPR015424">
    <property type="entry name" value="PyrdxlP-dep_Trfase"/>
</dbReference>
<keyword evidence="6" id="KW-1185">Reference proteome</keyword>
<evidence type="ECO:0000256" key="3">
    <source>
        <dbReference type="ARBA" id="ARBA00022679"/>
    </source>
</evidence>
<dbReference type="PANTHER" id="PTHR42832">
    <property type="entry name" value="AMINO ACID AMINOTRANSFERASE"/>
    <property type="match status" value="1"/>
</dbReference>
<dbReference type="InterPro" id="IPR050881">
    <property type="entry name" value="LL-DAP_aminotransferase"/>
</dbReference>
<protein>
    <submittedName>
        <fullName evidence="5">Aminotransferase</fullName>
    </submittedName>
</protein>
<proteinExistence type="predicted"/>
<accession>A0A916TC51</accession>
<keyword evidence="3" id="KW-0808">Transferase</keyword>
<dbReference type="InterPro" id="IPR015422">
    <property type="entry name" value="PyrdxlP-dep_Trfase_small"/>
</dbReference>
<evidence type="ECO:0000313" key="6">
    <source>
        <dbReference type="Proteomes" id="UP000605148"/>
    </source>
</evidence>
<reference evidence="5" key="2">
    <citation type="submission" date="2020-09" db="EMBL/GenBank/DDBJ databases">
        <authorList>
            <person name="Sun Q."/>
            <person name="Zhou Y."/>
        </authorList>
    </citation>
    <scope>NUCLEOTIDE SEQUENCE</scope>
    <source>
        <strain evidence="5">CGMCC 1.12426</strain>
    </source>
</reference>
<evidence type="ECO:0000259" key="4">
    <source>
        <dbReference type="Pfam" id="PF00155"/>
    </source>
</evidence>